<dbReference type="Pfam" id="PF02775">
    <property type="entry name" value="TPP_enzyme_C"/>
    <property type="match status" value="1"/>
</dbReference>
<dbReference type="Gene3D" id="3.40.50.970">
    <property type="match status" value="2"/>
</dbReference>
<dbReference type="CDD" id="cd00568">
    <property type="entry name" value="TPP_enzymes"/>
    <property type="match status" value="1"/>
</dbReference>
<dbReference type="InterPro" id="IPR029035">
    <property type="entry name" value="DHS-like_NAD/FAD-binding_dom"/>
</dbReference>
<comment type="similarity">
    <text evidence="1 3">Belongs to the TPP enzyme family.</text>
</comment>
<dbReference type="PANTHER" id="PTHR18968">
    <property type="entry name" value="THIAMINE PYROPHOSPHATE ENZYMES"/>
    <property type="match status" value="1"/>
</dbReference>
<dbReference type="GO" id="GO:0000287">
    <property type="term" value="F:magnesium ion binding"/>
    <property type="evidence" value="ECO:0007669"/>
    <property type="project" value="InterPro"/>
</dbReference>
<dbReference type="InterPro" id="IPR011766">
    <property type="entry name" value="TPP_enzyme_TPP-bd"/>
</dbReference>
<organism evidence="7 8">
    <name type="scientific">Alteribacillus bidgolensis</name>
    <dbReference type="NCBI Taxonomy" id="930129"/>
    <lineage>
        <taxon>Bacteria</taxon>
        <taxon>Bacillati</taxon>
        <taxon>Bacillota</taxon>
        <taxon>Bacilli</taxon>
        <taxon>Bacillales</taxon>
        <taxon>Bacillaceae</taxon>
        <taxon>Alteribacillus</taxon>
    </lineage>
</organism>
<dbReference type="GO" id="GO:0009099">
    <property type="term" value="P:L-valine biosynthetic process"/>
    <property type="evidence" value="ECO:0007669"/>
    <property type="project" value="TreeGrafter"/>
</dbReference>
<dbReference type="EMBL" id="FNDU01000003">
    <property type="protein sequence ID" value="SDH84331.1"/>
    <property type="molecule type" value="Genomic_DNA"/>
</dbReference>
<dbReference type="Pfam" id="PF02776">
    <property type="entry name" value="TPP_enzyme_N"/>
    <property type="match status" value="1"/>
</dbReference>
<dbReference type="AlphaFoldDB" id="A0A1G8FQC1"/>
<reference evidence="7 8" key="1">
    <citation type="submission" date="2016-10" db="EMBL/GenBank/DDBJ databases">
        <authorList>
            <person name="de Groot N.N."/>
        </authorList>
    </citation>
    <scope>NUCLEOTIDE SEQUENCE [LARGE SCALE GENOMIC DNA]</scope>
    <source>
        <strain evidence="8">P4B,CCM 7963,CECT 7998,DSM 25260,IBRC-M 10614,KCTC 13821</strain>
    </source>
</reference>
<gene>
    <name evidence="7" type="ORF">SAMN05216352_10342</name>
</gene>
<dbReference type="GO" id="GO:0003984">
    <property type="term" value="F:acetolactate synthase activity"/>
    <property type="evidence" value="ECO:0007669"/>
    <property type="project" value="TreeGrafter"/>
</dbReference>
<name>A0A1G8FQC1_9BACI</name>
<dbReference type="InterPro" id="IPR045229">
    <property type="entry name" value="TPP_enz"/>
</dbReference>
<feature type="domain" description="Thiamine pyrophosphate enzyme N-terminal TPP-binding" evidence="6">
    <location>
        <begin position="9"/>
        <end position="128"/>
    </location>
</feature>
<dbReference type="GO" id="GO:0009097">
    <property type="term" value="P:isoleucine biosynthetic process"/>
    <property type="evidence" value="ECO:0007669"/>
    <property type="project" value="TreeGrafter"/>
</dbReference>
<keyword evidence="8" id="KW-1185">Reference proteome</keyword>
<dbReference type="InterPro" id="IPR029061">
    <property type="entry name" value="THDP-binding"/>
</dbReference>
<dbReference type="Pfam" id="PF00205">
    <property type="entry name" value="TPP_enzyme_M"/>
    <property type="match status" value="1"/>
</dbReference>
<evidence type="ECO:0000256" key="1">
    <source>
        <dbReference type="ARBA" id="ARBA00007812"/>
    </source>
</evidence>
<dbReference type="Gene3D" id="3.40.50.1220">
    <property type="entry name" value="TPP-binding domain"/>
    <property type="match status" value="1"/>
</dbReference>
<dbReference type="InterPro" id="IPR012001">
    <property type="entry name" value="Thiamin_PyroP_enz_TPP-bd_dom"/>
</dbReference>
<protein>
    <submittedName>
        <fullName evidence="7">Acetolactate synthase-1/2/3 large subunit</fullName>
    </submittedName>
</protein>
<dbReference type="GO" id="GO:0005948">
    <property type="term" value="C:acetolactate synthase complex"/>
    <property type="evidence" value="ECO:0007669"/>
    <property type="project" value="TreeGrafter"/>
</dbReference>
<dbReference type="SUPFAM" id="SSF52518">
    <property type="entry name" value="Thiamin diphosphate-binding fold (THDP-binding)"/>
    <property type="match status" value="2"/>
</dbReference>
<dbReference type="OrthoDB" id="4494979at2"/>
<sequence>MDNENKVFTTADAIVKELVRAGVDTAYGIVSIHNMPIYDAILREGSVHLVCARGESAAVNMADGHARSTGKLGVVITSTGTGAGNAAGALVEAWSAGVPILHITGEVSSEYLGTGRGYIHECKDQLQMMEGTCKEAYQLKVPGQASGFIREAILKAFQSPSGPISVEIPIDFQSAIITNTDIFDEGVPALSSPDPKDFVIPDDVAAAIMKANRPVLWVGNGALLSGASQEIQQLAEMIGAPVITSQSAKGIVPEDHPQSIGHFGAHGDTKQFLASADLLISVGVRFRSNETSGWSVKVPENHIAIDADYLAINRNYDAAYGLVGDAKSVVSSLIKELTFREYSGPSKDYVQEIFQLRESLRSQLRDTLGPYEEILDSMRNTLDKDTIFVRDVTVPANVWGSRLFEIYEPRHSIHASGGGIGQGLPTAIGAQMANREKKVVLLAGDGGFMVNIGELATAVQENLPMTILLFDDSGYGVLRNIQEAAYGRQVGVDLVSPDFVQLGQSMGIETVSVGTAADFDQELKNAVQSNSLRMIVVNMNEVGPMAKPFSGPPGVAEAFQPKKINVR</sequence>
<dbReference type="SUPFAM" id="SSF52467">
    <property type="entry name" value="DHS-like NAD/FAD-binding domain"/>
    <property type="match status" value="1"/>
</dbReference>
<evidence type="ECO:0000259" key="6">
    <source>
        <dbReference type="Pfam" id="PF02776"/>
    </source>
</evidence>
<accession>A0A1G8FQC1</accession>
<evidence type="ECO:0000313" key="8">
    <source>
        <dbReference type="Proteomes" id="UP000199017"/>
    </source>
</evidence>
<dbReference type="CDD" id="cd07035">
    <property type="entry name" value="TPP_PYR_POX_like"/>
    <property type="match status" value="1"/>
</dbReference>
<evidence type="ECO:0000259" key="4">
    <source>
        <dbReference type="Pfam" id="PF00205"/>
    </source>
</evidence>
<dbReference type="GO" id="GO:0030976">
    <property type="term" value="F:thiamine pyrophosphate binding"/>
    <property type="evidence" value="ECO:0007669"/>
    <property type="project" value="InterPro"/>
</dbReference>
<evidence type="ECO:0000256" key="3">
    <source>
        <dbReference type="RuleBase" id="RU362132"/>
    </source>
</evidence>
<dbReference type="InterPro" id="IPR012000">
    <property type="entry name" value="Thiamin_PyroP_enz_cen_dom"/>
</dbReference>
<evidence type="ECO:0000259" key="5">
    <source>
        <dbReference type="Pfam" id="PF02775"/>
    </source>
</evidence>
<dbReference type="NCBIfam" id="NF005470">
    <property type="entry name" value="PRK07064.1"/>
    <property type="match status" value="1"/>
</dbReference>
<feature type="domain" description="Thiamine pyrophosphate enzyme TPP-binding" evidence="5">
    <location>
        <begin position="397"/>
        <end position="536"/>
    </location>
</feature>
<proteinExistence type="inferred from homology"/>
<dbReference type="Proteomes" id="UP000199017">
    <property type="component" value="Unassembled WGS sequence"/>
</dbReference>
<keyword evidence="2 3" id="KW-0786">Thiamine pyrophosphate</keyword>
<evidence type="ECO:0000313" key="7">
    <source>
        <dbReference type="EMBL" id="SDH84331.1"/>
    </source>
</evidence>
<feature type="domain" description="Thiamine pyrophosphate enzyme central" evidence="4">
    <location>
        <begin position="203"/>
        <end position="333"/>
    </location>
</feature>
<dbReference type="PANTHER" id="PTHR18968:SF13">
    <property type="entry name" value="ACETOLACTATE SYNTHASE CATALYTIC SUBUNIT, MITOCHONDRIAL"/>
    <property type="match status" value="1"/>
</dbReference>
<dbReference type="STRING" id="930129.SAMN05216352_10342"/>
<evidence type="ECO:0000256" key="2">
    <source>
        <dbReference type="ARBA" id="ARBA00023052"/>
    </source>
</evidence>
<dbReference type="GO" id="GO:0050660">
    <property type="term" value="F:flavin adenine dinucleotide binding"/>
    <property type="evidence" value="ECO:0007669"/>
    <property type="project" value="TreeGrafter"/>
</dbReference>
<dbReference type="RefSeq" id="WP_091582227.1">
    <property type="nucleotide sequence ID" value="NZ_FNDU01000003.1"/>
</dbReference>